<evidence type="ECO:0000313" key="4">
    <source>
        <dbReference type="Proteomes" id="UP001150217"/>
    </source>
</evidence>
<feature type="transmembrane region" description="Helical" evidence="1">
    <location>
        <begin position="20"/>
        <end position="39"/>
    </location>
</feature>
<keyword evidence="4" id="KW-1185">Reference proteome</keyword>
<keyword evidence="1" id="KW-0812">Transmembrane</keyword>
<protein>
    <submittedName>
        <fullName evidence="3">PIN domain-containing protein</fullName>
    </submittedName>
</protein>
<dbReference type="PANTHER" id="PTHR16161:SF0">
    <property type="entry name" value="TRANSCRIPTIONAL PROTEIN SWT1"/>
    <property type="match status" value="1"/>
</dbReference>
<evidence type="ECO:0000256" key="1">
    <source>
        <dbReference type="SAM" id="Phobius"/>
    </source>
</evidence>
<dbReference type="CDD" id="cd18727">
    <property type="entry name" value="PIN_Swt1-like"/>
    <property type="match status" value="1"/>
</dbReference>
<dbReference type="SMART" id="SM00670">
    <property type="entry name" value="PINc"/>
    <property type="match status" value="1"/>
</dbReference>
<gene>
    <name evidence="3" type="ORF">C8R41DRAFT_936089</name>
</gene>
<organism evidence="3 4">
    <name type="scientific">Lentinula lateritia</name>
    <dbReference type="NCBI Taxonomy" id="40482"/>
    <lineage>
        <taxon>Eukaryota</taxon>
        <taxon>Fungi</taxon>
        <taxon>Dikarya</taxon>
        <taxon>Basidiomycota</taxon>
        <taxon>Agaricomycotina</taxon>
        <taxon>Agaricomycetes</taxon>
        <taxon>Agaricomycetidae</taxon>
        <taxon>Agaricales</taxon>
        <taxon>Marasmiineae</taxon>
        <taxon>Omphalotaceae</taxon>
        <taxon>Lentinula</taxon>
    </lineage>
</organism>
<keyword evidence="1" id="KW-0472">Membrane</keyword>
<proteinExistence type="predicted"/>
<dbReference type="Proteomes" id="UP001150217">
    <property type="component" value="Unassembled WGS sequence"/>
</dbReference>
<feature type="domain" description="PIN" evidence="2">
    <location>
        <begin position="156"/>
        <end position="280"/>
    </location>
</feature>
<reference evidence="3" key="1">
    <citation type="submission" date="2022-08" db="EMBL/GenBank/DDBJ databases">
        <title>A Global Phylogenomic Analysis of the Shiitake Genus Lentinula.</title>
        <authorList>
            <consortium name="DOE Joint Genome Institute"/>
            <person name="Sierra-Patev S."/>
            <person name="Min B."/>
            <person name="Naranjo-Ortiz M."/>
            <person name="Looney B."/>
            <person name="Konkel Z."/>
            <person name="Slot J.C."/>
            <person name="Sakamoto Y."/>
            <person name="Steenwyk J.L."/>
            <person name="Rokas A."/>
            <person name="Carro J."/>
            <person name="Camarero S."/>
            <person name="Ferreira P."/>
            <person name="Molpeceres G."/>
            <person name="Ruiz-Duenas F.J."/>
            <person name="Serrano A."/>
            <person name="Henrissat B."/>
            <person name="Drula E."/>
            <person name="Hughes K.W."/>
            <person name="Mata J.L."/>
            <person name="Ishikawa N.K."/>
            <person name="Vargas-Isla R."/>
            <person name="Ushijima S."/>
            <person name="Smith C.A."/>
            <person name="Ahrendt S."/>
            <person name="Andreopoulos W."/>
            <person name="He G."/>
            <person name="Labutti K."/>
            <person name="Lipzen A."/>
            <person name="Ng V."/>
            <person name="Riley R."/>
            <person name="Sandor L."/>
            <person name="Barry K."/>
            <person name="Martinez A.T."/>
            <person name="Xiao Y."/>
            <person name="Gibbons J.G."/>
            <person name="Terashima K."/>
            <person name="Grigoriev I.V."/>
            <person name="Hibbett D.S."/>
        </authorList>
    </citation>
    <scope>NUCLEOTIDE SEQUENCE</scope>
    <source>
        <strain evidence="3">RHP3577 ss4</strain>
    </source>
</reference>
<dbReference type="SUPFAM" id="SSF88723">
    <property type="entry name" value="PIN domain-like"/>
    <property type="match status" value="1"/>
</dbReference>
<evidence type="ECO:0000259" key="2">
    <source>
        <dbReference type="SMART" id="SM00670"/>
    </source>
</evidence>
<dbReference type="InterPro" id="IPR052626">
    <property type="entry name" value="SWT1_Regulator"/>
</dbReference>
<dbReference type="InterPro" id="IPR002716">
    <property type="entry name" value="PIN_dom"/>
</dbReference>
<dbReference type="EMBL" id="JANVFT010000014">
    <property type="protein sequence ID" value="KAJ4498614.1"/>
    <property type="molecule type" value="Genomic_DNA"/>
</dbReference>
<evidence type="ECO:0000313" key="3">
    <source>
        <dbReference type="EMBL" id="KAJ4498614.1"/>
    </source>
</evidence>
<keyword evidence="1" id="KW-1133">Transmembrane helix</keyword>
<dbReference type="Gene3D" id="3.40.50.1010">
    <property type="entry name" value="5'-nuclease"/>
    <property type="match status" value="1"/>
</dbReference>
<sequence>MGSSGGGGKLELRVGGGNPLSISVTSITLCSLALLLIFLDSSSDRFPSSFIQVRCRIYAFLLTVTAVASSISLRIPWLVFVTRKFLRAEFSLSLVLSLLQLGIMSLMRTPMVCYLQHLLEIKELQATSDFQNPLQQFSTFANEDVEMQAPLAESSFFVIPDTNVLLHYLDALAAFSDDVKRSNLHVMIIVPSAVVDELDWQKKDIWFSRKASVWLWDMIQKKNALKGQGRNEHIRSYRVRSLTIFKYECKNNDERIIDCALYFARKRPTVLCSADRNLCEHNLAVMNPHDHKNPRWSSRVLGTFLFGSQFEESIFQQWRPSYTEESIVIARSDDDMGMDMDVDTNDAHGSELYQSDARTLLHSQVIDIFVALLRELVAADQRDLQTKATEGAAASIHAPSVSRSIHAPKRDVKVSDMALEDILNYVAHPPACRPINLREGNLSLTRFLSKPYQAYTGWRNGNDWSRQDWLIALKKLKEIGEAWGKRGADIVNILKYDLLPHIQAVFCDDDIRI</sequence>
<dbReference type="PANTHER" id="PTHR16161">
    <property type="entry name" value="TRANSCRIPTIONAL PROTEIN SWT1"/>
    <property type="match status" value="1"/>
</dbReference>
<name>A0ABQ8VTR3_9AGAR</name>
<comment type="caution">
    <text evidence="3">The sequence shown here is derived from an EMBL/GenBank/DDBJ whole genome shotgun (WGS) entry which is preliminary data.</text>
</comment>
<accession>A0ABQ8VTR3</accession>
<feature type="transmembrane region" description="Helical" evidence="1">
    <location>
        <begin position="59"/>
        <end position="79"/>
    </location>
</feature>
<dbReference type="Pfam" id="PF13638">
    <property type="entry name" value="PIN_4"/>
    <property type="match status" value="1"/>
</dbReference>
<dbReference type="InterPro" id="IPR029060">
    <property type="entry name" value="PIN-like_dom_sf"/>
</dbReference>